<dbReference type="PROSITE" id="PS51760">
    <property type="entry name" value="GH10_2"/>
    <property type="match status" value="1"/>
</dbReference>
<comment type="caution">
    <text evidence="12">The sequence shown here is derived from an EMBL/GenBank/DDBJ whole genome shotgun (WGS) entry which is preliminary data.</text>
</comment>
<evidence type="ECO:0000256" key="1">
    <source>
        <dbReference type="ARBA" id="ARBA00000681"/>
    </source>
</evidence>
<organism evidence="12 13">
    <name type="scientific">Rufibacter hautae</name>
    <dbReference type="NCBI Taxonomy" id="2595005"/>
    <lineage>
        <taxon>Bacteria</taxon>
        <taxon>Pseudomonadati</taxon>
        <taxon>Bacteroidota</taxon>
        <taxon>Cytophagia</taxon>
        <taxon>Cytophagales</taxon>
        <taxon>Hymenobacteraceae</taxon>
        <taxon>Rufibacter</taxon>
    </lineage>
</organism>
<evidence type="ECO:0000256" key="5">
    <source>
        <dbReference type="ARBA" id="ARBA00022729"/>
    </source>
</evidence>
<keyword evidence="7" id="KW-0119">Carbohydrate metabolism</keyword>
<dbReference type="Pfam" id="PF00331">
    <property type="entry name" value="Glyco_hydro_10"/>
    <property type="match status" value="1"/>
</dbReference>
<evidence type="ECO:0000313" key="12">
    <source>
        <dbReference type="EMBL" id="KAA3438810.1"/>
    </source>
</evidence>
<keyword evidence="6" id="KW-0378">Hydrolase</keyword>
<dbReference type="PANTHER" id="PTHR31490:SF88">
    <property type="entry name" value="BETA-XYLANASE"/>
    <property type="match status" value="1"/>
</dbReference>
<dbReference type="SUPFAM" id="SSF51445">
    <property type="entry name" value="(Trans)glycosidases"/>
    <property type="match status" value="1"/>
</dbReference>
<keyword evidence="4" id="KW-0858">Xylan degradation</keyword>
<evidence type="ECO:0000256" key="4">
    <source>
        <dbReference type="ARBA" id="ARBA00022651"/>
    </source>
</evidence>
<dbReference type="PANTHER" id="PTHR31490">
    <property type="entry name" value="GLYCOSYL HYDROLASE"/>
    <property type="match status" value="1"/>
</dbReference>
<proteinExistence type="inferred from homology"/>
<dbReference type="InterPro" id="IPR001000">
    <property type="entry name" value="GH10_dom"/>
</dbReference>
<gene>
    <name evidence="12" type="ORF">FOA19_16485</name>
</gene>
<comment type="similarity">
    <text evidence="2">Belongs to the glycosyl hydrolase 10 (cellulase F) family.</text>
</comment>
<dbReference type="Gene3D" id="3.20.20.80">
    <property type="entry name" value="Glycosidases"/>
    <property type="match status" value="1"/>
</dbReference>
<reference evidence="12 13" key="1">
    <citation type="submission" date="2019-07" db="EMBL/GenBank/DDBJ databases">
        <title>Rufibacter sp. nov., isolated from lake sediment.</title>
        <authorList>
            <person name="Qu J.-H."/>
        </authorList>
    </citation>
    <scope>NUCLEOTIDE SEQUENCE [LARGE SCALE GENOMIC DNA]</scope>
    <source>
        <strain evidence="12 13">NBS58-1</strain>
    </source>
</reference>
<dbReference type="InterPro" id="IPR017853">
    <property type="entry name" value="GH"/>
</dbReference>
<evidence type="ECO:0000256" key="3">
    <source>
        <dbReference type="ARBA" id="ARBA00012590"/>
    </source>
</evidence>
<dbReference type="EC" id="3.2.1.8" evidence="3"/>
<dbReference type="GO" id="GO:0045493">
    <property type="term" value="P:xylan catabolic process"/>
    <property type="evidence" value="ECO:0007669"/>
    <property type="project" value="UniProtKB-KW"/>
</dbReference>
<dbReference type="Gene3D" id="2.60.40.10">
    <property type="entry name" value="Immunoglobulins"/>
    <property type="match status" value="1"/>
</dbReference>
<evidence type="ECO:0000256" key="8">
    <source>
        <dbReference type="ARBA" id="ARBA00023295"/>
    </source>
</evidence>
<dbReference type="NCBIfam" id="TIGR04183">
    <property type="entry name" value="Por_Secre_tail"/>
    <property type="match status" value="1"/>
</dbReference>
<dbReference type="SMART" id="SM00633">
    <property type="entry name" value="Glyco_10"/>
    <property type="match status" value="1"/>
</dbReference>
<evidence type="ECO:0000313" key="13">
    <source>
        <dbReference type="Proteomes" id="UP000324133"/>
    </source>
</evidence>
<dbReference type="EMBL" id="VKKY01000002">
    <property type="protein sequence ID" value="KAA3438810.1"/>
    <property type="molecule type" value="Genomic_DNA"/>
</dbReference>
<name>A0A5B6THZ5_9BACT</name>
<keyword evidence="8" id="KW-0326">Glycosidase</keyword>
<dbReference type="Proteomes" id="UP000324133">
    <property type="component" value="Unassembled WGS sequence"/>
</dbReference>
<evidence type="ECO:0000256" key="10">
    <source>
        <dbReference type="PROSITE-ProRule" id="PRU10061"/>
    </source>
</evidence>
<dbReference type="InterPro" id="IPR013783">
    <property type="entry name" value="Ig-like_fold"/>
</dbReference>
<keyword evidence="9" id="KW-0624">Polysaccharide degradation</keyword>
<dbReference type="InterPro" id="IPR031158">
    <property type="entry name" value="GH10_AS"/>
</dbReference>
<evidence type="ECO:0000259" key="11">
    <source>
        <dbReference type="PROSITE" id="PS51760"/>
    </source>
</evidence>
<feature type="active site" description="Nucleophile" evidence="10">
    <location>
        <position position="394"/>
    </location>
</feature>
<keyword evidence="13" id="KW-1185">Reference proteome</keyword>
<evidence type="ECO:0000256" key="7">
    <source>
        <dbReference type="ARBA" id="ARBA00023277"/>
    </source>
</evidence>
<dbReference type="OrthoDB" id="7061696at2"/>
<evidence type="ECO:0000256" key="2">
    <source>
        <dbReference type="ARBA" id="ARBA00007495"/>
    </source>
</evidence>
<protein>
    <recommendedName>
        <fullName evidence="3">endo-1,4-beta-xylanase</fullName>
        <ecNumber evidence="3">3.2.1.8</ecNumber>
    </recommendedName>
</protein>
<keyword evidence="5" id="KW-0732">Signal</keyword>
<dbReference type="GO" id="GO:0031176">
    <property type="term" value="F:endo-1,4-beta-xylanase activity"/>
    <property type="evidence" value="ECO:0007669"/>
    <property type="project" value="UniProtKB-EC"/>
</dbReference>
<accession>A0A5B6THZ5</accession>
<dbReference type="InterPro" id="IPR044846">
    <property type="entry name" value="GH10"/>
</dbReference>
<dbReference type="AlphaFoldDB" id="A0A5B6THZ5"/>
<feature type="domain" description="GH10" evidence="11">
    <location>
        <begin position="175"/>
        <end position="458"/>
    </location>
</feature>
<dbReference type="Pfam" id="PF17957">
    <property type="entry name" value="Big_7"/>
    <property type="match status" value="1"/>
</dbReference>
<dbReference type="PROSITE" id="PS00591">
    <property type="entry name" value="GH10_1"/>
    <property type="match status" value="1"/>
</dbReference>
<comment type="catalytic activity">
    <reaction evidence="1">
        <text>Endohydrolysis of (1-&gt;4)-beta-D-xylosidic linkages in xylans.</text>
        <dbReference type="EC" id="3.2.1.8"/>
    </reaction>
</comment>
<evidence type="ECO:0000256" key="9">
    <source>
        <dbReference type="ARBA" id="ARBA00023326"/>
    </source>
</evidence>
<sequence length="557" mass="61332">MQTLAFYYPLNLPFAYLQPKLAFNLQPFHMTKPLLSLLFILFTLLSFGAQGQTNTPPSCVITAPHNNAYFQEGKSMTILVYASDIGGSAANGTVSKVEFFNGDTKLGEATSATNSTYSFVWSPLTAGTYTITAKATDNLNLVSTSAGVKVMVGTDVAPSYGLSACKGKYLANIIAGNVPSNYMQLWNGITSENNTKWGSVEATRDVMNWNGADVAYNQAKNNHLMFRYHVFAWGSQFPAWAISPNTNNLLLSPADFQAEMEELIAAAAARYGEGIDQIDVLNENLRTHAPATQAFKTGLGGAGATGHDWIIWMFTKTRQYFPNAKLILNDYGLENDQSAINEQLLIIKLLRDRNLIDGFGTQAHEFNINTLSATQMKSSLDLMAKAGVPIYVTELDVSGDDNIQKTRYQTVFPIYWEHPAVAGISLWGYESGKTWKANTNLLNGAGQDRPAMTWLRQYIAGRPDVGYPFCTQAPLVTGIDDEVNTLKSAPYPNPFQKVFTYQMTGRFSYQIYSSTGALLESGTATEKVTLGENLPQGLYILRVSQRDTTKAYRLIKN</sequence>
<evidence type="ECO:0000256" key="6">
    <source>
        <dbReference type="ARBA" id="ARBA00022801"/>
    </source>
</evidence>
<dbReference type="InterPro" id="IPR026444">
    <property type="entry name" value="Secre_tail"/>
</dbReference>